<comment type="caution">
    <text evidence="1">The sequence shown here is derived from an EMBL/GenBank/DDBJ whole genome shotgun (WGS) entry which is preliminary data.</text>
</comment>
<dbReference type="Proteomes" id="UP000284375">
    <property type="component" value="Unassembled WGS sequence"/>
</dbReference>
<evidence type="ECO:0000313" key="1">
    <source>
        <dbReference type="EMBL" id="ROV99814.1"/>
    </source>
</evidence>
<sequence>MKDSGAGEHLNRLFQRYSFAAAFCIPLVPWRPDLLFIDNAQPALSDFMQTLCGLVNDHRSLSPGFVIEPFTRDLDLPRCKYRLSAPPPHTPEATAPRGDFEYEIAGSVTGYDITYNGAIKLKDSQGTVMELVRPSEVFEPLLGYRKKSTDPVDFNIRAVRILMHLLSVNKDRKLAIISGIKPVIPRVTFPSTIVCLVQTTHWVAPMATYKGVEEGPGVEEAKLCEVINGDEAYELERLTAVEVGKHYLLCDDKDLK</sequence>
<dbReference type="EMBL" id="LJZO01000010">
    <property type="protein sequence ID" value="ROV99814.1"/>
    <property type="molecule type" value="Genomic_DNA"/>
</dbReference>
<accession>A0A423W923</accession>
<gene>
    <name evidence="1" type="ORF">VSDG_02953</name>
</gene>
<reference evidence="1 2" key="1">
    <citation type="submission" date="2015-09" db="EMBL/GenBank/DDBJ databases">
        <title>Host preference determinants of Valsa canker pathogens revealed by comparative genomics.</title>
        <authorList>
            <person name="Yin Z."/>
            <person name="Huang L."/>
        </authorList>
    </citation>
    <scope>NUCLEOTIDE SEQUENCE [LARGE SCALE GENOMIC DNA]</scope>
    <source>
        <strain evidence="1 2">YSFL</strain>
    </source>
</reference>
<dbReference type="AlphaFoldDB" id="A0A423W923"/>
<proteinExistence type="predicted"/>
<protein>
    <submittedName>
        <fullName evidence="1">Uncharacterized protein</fullName>
    </submittedName>
</protein>
<name>A0A423W923_CYTCH</name>
<evidence type="ECO:0000313" key="2">
    <source>
        <dbReference type="Proteomes" id="UP000284375"/>
    </source>
</evidence>
<keyword evidence="2" id="KW-1185">Reference proteome</keyword>
<organism evidence="1 2">
    <name type="scientific">Cytospora chrysosperma</name>
    <name type="common">Cytospora canker fungus</name>
    <name type="synonym">Sphaeria chrysosperma</name>
    <dbReference type="NCBI Taxonomy" id="252740"/>
    <lineage>
        <taxon>Eukaryota</taxon>
        <taxon>Fungi</taxon>
        <taxon>Dikarya</taxon>
        <taxon>Ascomycota</taxon>
        <taxon>Pezizomycotina</taxon>
        <taxon>Sordariomycetes</taxon>
        <taxon>Sordariomycetidae</taxon>
        <taxon>Diaporthales</taxon>
        <taxon>Cytosporaceae</taxon>
        <taxon>Cytospora</taxon>
    </lineage>
</organism>